<dbReference type="Gene3D" id="3.40.50.1580">
    <property type="entry name" value="Nucleoside phosphorylase domain"/>
    <property type="match status" value="1"/>
</dbReference>
<dbReference type="InterPro" id="IPR027417">
    <property type="entry name" value="P-loop_NTPase"/>
</dbReference>
<name>A0ABT5BKZ7_9BACT</name>
<feature type="transmembrane region" description="Helical" evidence="2">
    <location>
        <begin position="1105"/>
        <end position="1128"/>
    </location>
</feature>
<dbReference type="Proteomes" id="UP001217838">
    <property type="component" value="Unassembled WGS sequence"/>
</dbReference>
<dbReference type="SUPFAM" id="SSF53167">
    <property type="entry name" value="Purine and uridine phosphorylases"/>
    <property type="match status" value="1"/>
</dbReference>
<dbReference type="SUPFAM" id="SSF52540">
    <property type="entry name" value="P-loop containing nucleoside triphosphate hydrolases"/>
    <property type="match status" value="1"/>
</dbReference>
<evidence type="ECO:0000256" key="2">
    <source>
        <dbReference type="SAM" id="Phobius"/>
    </source>
</evidence>
<keyword evidence="2" id="KW-0472">Membrane</keyword>
<dbReference type="PANTHER" id="PTHR46832">
    <property type="entry name" value="5'-METHYLTHIOADENOSINE/S-ADENOSYLHOMOCYSTEINE NUCLEOSIDASE"/>
    <property type="match status" value="1"/>
</dbReference>
<evidence type="ECO:0000259" key="3">
    <source>
        <dbReference type="Pfam" id="PF01048"/>
    </source>
</evidence>
<protein>
    <recommendedName>
        <fullName evidence="3">Nucleoside phosphorylase domain-containing protein</fullName>
    </recommendedName>
</protein>
<reference evidence="4 5" key="1">
    <citation type="submission" date="2022-11" db="EMBL/GenBank/DDBJ databases">
        <title>Minimal conservation of predation-associated metabolite biosynthetic gene clusters underscores biosynthetic potential of Myxococcota including descriptions for ten novel species: Archangium lansinium sp. nov., Myxococcus landrumus sp. nov., Nannocystis bai.</title>
        <authorList>
            <person name="Ahearne A."/>
            <person name="Stevens C."/>
            <person name="Dowd S."/>
        </authorList>
    </citation>
    <scope>NUCLEOTIDE SEQUENCE [LARGE SCALE GENOMIC DNA]</scope>
    <source>
        <strain evidence="4 5">NCELM</strain>
    </source>
</reference>
<organism evidence="4 5">
    <name type="scientific">Nannocystis radixulma</name>
    <dbReference type="NCBI Taxonomy" id="2995305"/>
    <lineage>
        <taxon>Bacteria</taxon>
        <taxon>Pseudomonadati</taxon>
        <taxon>Myxococcota</taxon>
        <taxon>Polyangia</taxon>
        <taxon>Nannocystales</taxon>
        <taxon>Nannocystaceae</taxon>
        <taxon>Nannocystis</taxon>
    </lineage>
</organism>
<sequence>MNQKSGNSKFTISILDSTIGSLAIGDSAVAAGRTNGSPDVGNNTTPRVEHRSHFLHAPDVAILVALKEEWEIFWTIAGKPGGIKDEDSGRYLFHFQVPAQAGRPYRCVAVLMGTMGPGQATDATHPLLQLKPRLLVNLGIAAAIHDDLRLADVVVADQVDDYLATVKATSKGKNEWDFELRGSVYKTTYSLVQDVSSLMYAHPDAFEEWRSVCVAALAEKTDRVAKARKQGQIREAPAIEQVHLASGPVLAAAESFSRWIRTRDGLLKALEMEAAGMMLAAHQRSDPMPTLVLRGISDFGDRRKAKTDRTSGGAFRYLAMFNATQLLWAMMRRGLLPRHDLGGTRPKSSAVEQTNDASGPEEAASTKGPDTSSASLARLLLGEIARISGMDSGSTVTAREPAPSLALPTAAVLRAARSTAVNTLLEQLRNRTWVALHGSSGSGKTELALAVAETRRSVAWLPLRDLKEPEVLPRLDAALLSLVAVADRRDRAAWYEQIASTLCAEFLLVLDDLPEFDADGPLGRELIALSAAFRRHDLRLLSTGAVSLPPRLLTRLGDSVGCHPVPDFSDSEIRELLLQYGAPEQWLGDARIAYLAVATFRHAELLVTASVFLQQRSWRFSEAEFSAILHQDYAWQLASPTLRRLEATVPNDQARQLLFRATIARGDLALDDLISVSGVTPALVSPQSLLRSLEGLWLQRSQDGRFRVCPLVKNLSSELDADVRKAVHSLLGRRLLNNVMGPLEARSAILYFLDADEHNMAGVVHCRALETLCDASPEVYHADLPRIWMSTPLPEEMSLQLRLYIRALQLRYAEKVGWNTEYLIEDTLLLAEHVADDERSHLFSLLPALSVFASKHFARAAPLVIKALVGIEQLPPILSEEGKGLVAQTQPFVWHLFFWVKSTHDLETWLASIESLTAAQLSRSAQGAAYEEGCIGVCEQLLLAEAGKPKPEQDWPKLELLFGNLAVFAKRTSLSVLWASSVSARIKIFTEGLSNPSEARRIGEQALTEEWHDPRVTFLLQECLGSRLLGEGDVQKACTALRTAFATKISAFPVHRMYALGRLAQAIGDTDRQAALEATLEAISIGKSISVSKTELVKLFGEAAIAAYFVSGVAAAFPFMDTAATYLLEAKSEERAWKDLAVAFNYLLGFMMFIATTGQPPPMTFKDGEPYRAAPYGFFFRVSPERFSLYNERLHYCGLYAGVLLCADGVENDGRSLYWAQQCFHIGLHVLDAPNRLAPLMEMGIEWIKSREYLKVFNAWRDSELPEAVACLLFVFAFAHLRLSVVESGRSVDQEVEQLCCDVRAGGQHFARRDLWDERLRILKLCFQAPSSAVFSEGRGSEDFGIRFLTNITCATDFDADITRALIDQFAAYEWLVNDWTGCRNLVRRFVVPMFVAYWSRRMERAGSLFRSPSLLRDSLKGLMSEPAKGRLAALLLEVASSLGGAWPPKKHAWLRSLRNSPTPHQ</sequence>
<gene>
    <name evidence="4" type="ORF">POL58_43815</name>
</gene>
<dbReference type="Pfam" id="PF01048">
    <property type="entry name" value="PNP_UDP_1"/>
    <property type="match status" value="1"/>
</dbReference>
<feature type="compositionally biased region" description="Polar residues" evidence="1">
    <location>
        <begin position="346"/>
        <end position="357"/>
    </location>
</feature>
<dbReference type="Gene3D" id="3.40.50.300">
    <property type="entry name" value="P-loop containing nucleotide triphosphate hydrolases"/>
    <property type="match status" value="1"/>
</dbReference>
<evidence type="ECO:0000313" key="5">
    <source>
        <dbReference type="Proteomes" id="UP001217838"/>
    </source>
</evidence>
<comment type="caution">
    <text evidence="4">The sequence shown here is derived from an EMBL/GenBank/DDBJ whole genome shotgun (WGS) entry which is preliminary data.</text>
</comment>
<dbReference type="EMBL" id="JAQNDN010000025">
    <property type="protein sequence ID" value="MDC0674757.1"/>
    <property type="molecule type" value="Genomic_DNA"/>
</dbReference>
<dbReference type="InterPro" id="IPR000845">
    <property type="entry name" value="Nucleoside_phosphorylase_d"/>
</dbReference>
<feature type="region of interest" description="Disordered" evidence="1">
    <location>
        <begin position="339"/>
        <end position="372"/>
    </location>
</feature>
<dbReference type="RefSeq" id="WP_272009244.1">
    <property type="nucleotide sequence ID" value="NZ_JAQNDN010000025.1"/>
</dbReference>
<keyword evidence="5" id="KW-1185">Reference proteome</keyword>
<dbReference type="PANTHER" id="PTHR46832:SF1">
    <property type="entry name" value="5'-METHYLTHIOADENOSINE_S-ADENOSYLHOMOCYSTEINE NUCLEOSIDASE"/>
    <property type="match status" value="1"/>
</dbReference>
<accession>A0ABT5BKZ7</accession>
<keyword evidence="2" id="KW-1133">Transmembrane helix</keyword>
<keyword evidence="2" id="KW-0812">Transmembrane</keyword>
<evidence type="ECO:0000256" key="1">
    <source>
        <dbReference type="SAM" id="MobiDB-lite"/>
    </source>
</evidence>
<feature type="transmembrane region" description="Helical" evidence="2">
    <location>
        <begin position="1140"/>
        <end position="1158"/>
    </location>
</feature>
<evidence type="ECO:0000313" key="4">
    <source>
        <dbReference type="EMBL" id="MDC0674757.1"/>
    </source>
</evidence>
<feature type="domain" description="Nucleoside phosphorylase" evidence="3">
    <location>
        <begin position="108"/>
        <end position="330"/>
    </location>
</feature>
<proteinExistence type="predicted"/>
<dbReference type="InterPro" id="IPR035994">
    <property type="entry name" value="Nucleoside_phosphorylase_sf"/>
</dbReference>